<sequence length="137" mass="14225">MQLLAMTLTFASGAAAYINSMSAPASVQRGQAFTAQLNSSIYVQNYDDFGVVWGLAPPNLNTSACVGCVGRRIGYTNLFGDKADVQVPPSGTVGVQVTVPADQAPGEYLLIAGASYLVGASGVTGFNYFNTTVQVCE</sequence>
<name>A0A4P7MU27_PYROR</name>
<evidence type="ECO:0000313" key="1">
    <source>
        <dbReference type="EMBL" id="QBZ53717.1"/>
    </source>
</evidence>
<dbReference type="Pfam" id="PF19271">
    <property type="entry name" value="Nis1"/>
    <property type="match status" value="1"/>
</dbReference>
<protein>
    <submittedName>
        <fullName evidence="1">Uncharacterized protein</fullName>
    </submittedName>
</protein>
<organism evidence="1 2">
    <name type="scientific">Pyricularia oryzae</name>
    <name type="common">Rice blast fungus</name>
    <name type="synonym">Magnaporthe oryzae</name>
    <dbReference type="NCBI Taxonomy" id="318829"/>
    <lineage>
        <taxon>Eukaryota</taxon>
        <taxon>Fungi</taxon>
        <taxon>Dikarya</taxon>
        <taxon>Ascomycota</taxon>
        <taxon>Pezizomycotina</taxon>
        <taxon>Sordariomycetes</taxon>
        <taxon>Sordariomycetidae</taxon>
        <taxon>Magnaporthales</taxon>
        <taxon>Pyriculariaceae</taxon>
        <taxon>Pyricularia</taxon>
    </lineage>
</organism>
<accession>A0A4P7MU27</accession>
<proteinExistence type="predicted"/>
<dbReference type="InterPro" id="IPR045469">
    <property type="entry name" value="Nis1"/>
</dbReference>
<dbReference type="Proteomes" id="UP000294847">
    <property type="component" value="Chromosome 1"/>
</dbReference>
<reference evidence="1 2" key="1">
    <citation type="journal article" date="2019" name="Mol. Biol. Evol.">
        <title>Blast fungal genomes show frequent chromosomal changes, gene gains and losses, and effector gene turnover.</title>
        <authorList>
            <person name="Gomez Luciano L.B."/>
            <person name="Jason Tsai I."/>
            <person name="Chuma I."/>
            <person name="Tosa Y."/>
            <person name="Chen Y.H."/>
            <person name="Li J.Y."/>
            <person name="Li M.Y."/>
            <person name="Jade Lu M.Y."/>
            <person name="Nakayashiki H."/>
            <person name="Li W.H."/>
        </authorList>
    </citation>
    <scope>NUCLEOTIDE SEQUENCE [LARGE SCALE GENOMIC DNA]</scope>
    <source>
        <strain evidence="1">MZ5-1-6</strain>
    </source>
</reference>
<dbReference type="EMBL" id="CP034204">
    <property type="protein sequence ID" value="QBZ53717.1"/>
    <property type="molecule type" value="Genomic_DNA"/>
</dbReference>
<gene>
    <name evidence="1" type="ORF">PoMZ_09406</name>
</gene>
<dbReference type="AlphaFoldDB" id="A0A4P7MU27"/>
<evidence type="ECO:0000313" key="2">
    <source>
        <dbReference type="Proteomes" id="UP000294847"/>
    </source>
</evidence>